<dbReference type="InterPro" id="IPR001360">
    <property type="entry name" value="Glyco_hydro_1"/>
</dbReference>
<keyword evidence="2" id="KW-0378">Hydrolase</keyword>
<evidence type="ECO:0000256" key="1">
    <source>
        <dbReference type="ARBA" id="ARBA00010838"/>
    </source>
</evidence>
<keyword evidence="7" id="KW-1185">Reference proteome</keyword>
<keyword evidence="5" id="KW-0732">Signal</keyword>
<evidence type="ECO:0000313" key="7">
    <source>
        <dbReference type="Proteomes" id="UP001234989"/>
    </source>
</evidence>
<comment type="similarity">
    <text evidence="1 4">Belongs to the glycosyl hydrolase 1 family.</text>
</comment>
<dbReference type="PANTHER" id="PTHR10353">
    <property type="entry name" value="GLYCOSYL HYDROLASE"/>
    <property type="match status" value="1"/>
</dbReference>
<feature type="signal peptide" evidence="5">
    <location>
        <begin position="1"/>
        <end position="25"/>
    </location>
</feature>
<dbReference type="EMBL" id="CP133612">
    <property type="protein sequence ID" value="WMV07612.1"/>
    <property type="molecule type" value="Genomic_DNA"/>
</dbReference>
<evidence type="ECO:0000256" key="4">
    <source>
        <dbReference type="RuleBase" id="RU003690"/>
    </source>
</evidence>
<proteinExistence type="inferred from homology"/>
<dbReference type="Pfam" id="PF00232">
    <property type="entry name" value="Glyco_hydro_1"/>
    <property type="match status" value="1"/>
</dbReference>
<sequence length="542" mass="61910">MLKKRGIDVWALLFLIFVTINTNSAQNISRNNFPRDFVFGTASSAYQFEGAVKEDGRGQTIWDKFSHSFGKVIDFSNGDVAVDQYHRYPEDIQLMKDMGMDAYRFSIAWARIFPNGTGEINQAGVDHYNKLINALLAHGIKPYVTLYHWDLPQALEDKYNGWLSPQIIEDFAIYAETCFKKFGDRVKNWITINEPHTVAIQGFDVGLQAPGRCSILLRALCRAGNSATEPYIVTHNLLLAHATVVDMYKKKYKPTQHGSIGISLDSFWYEPLTNSKDDIEATQRAIEFNLDWYLEPVILGRYPSSMVERVGSRLPKFSPTESALVKGSYDFIGINHYTTWYASKNKTNIIGALLNDSVADSGAITLRMSLTTLSTDCMIHSTYRKIHCALRTKHFFVVLTYLAAFKGIKPIADRASSVWLYIVPHGIRSLLNYIKQKYDNPLIIITENGMDDSNNIFTSRKDTLKDTKRINYHNDYLTNLLAAIKEDGCNVKGYFVWSLMDNWEWAAGFSSRFGLYYVDYKDNLKRYPKDSVNWFKNFLGST</sequence>
<evidence type="ECO:0000256" key="2">
    <source>
        <dbReference type="ARBA" id="ARBA00022801"/>
    </source>
</evidence>
<protein>
    <recommendedName>
        <fullName evidence="8">Beta-glucosidase</fullName>
    </recommendedName>
</protein>
<name>A0AAF0T4N8_SOLVR</name>
<dbReference type="PROSITE" id="PS00653">
    <property type="entry name" value="GLYCOSYL_HYDROL_F1_2"/>
    <property type="match status" value="1"/>
</dbReference>
<evidence type="ECO:0000256" key="5">
    <source>
        <dbReference type="SAM" id="SignalP"/>
    </source>
</evidence>
<dbReference type="GO" id="GO:0008422">
    <property type="term" value="F:beta-glucosidase activity"/>
    <property type="evidence" value="ECO:0007669"/>
    <property type="project" value="TreeGrafter"/>
</dbReference>
<reference evidence="6" key="1">
    <citation type="submission" date="2023-08" db="EMBL/GenBank/DDBJ databases">
        <title>A de novo genome assembly of Solanum verrucosum Schlechtendal, a Mexican diploid species geographically isolated from the other diploid A-genome species in potato relatives.</title>
        <authorList>
            <person name="Hosaka K."/>
        </authorList>
    </citation>
    <scope>NUCLEOTIDE SEQUENCE</scope>
    <source>
        <tissue evidence="6">Young leaves</tissue>
    </source>
</reference>
<dbReference type="Proteomes" id="UP001234989">
    <property type="component" value="Chromosome 1"/>
</dbReference>
<dbReference type="PANTHER" id="PTHR10353:SF302">
    <property type="entry name" value="BETA-GLUCOSIDASE 40"/>
    <property type="match status" value="1"/>
</dbReference>
<organism evidence="6 7">
    <name type="scientific">Solanum verrucosum</name>
    <dbReference type="NCBI Taxonomy" id="315347"/>
    <lineage>
        <taxon>Eukaryota</taxon>
        <taxon>Viridiplantae</taxon>
        <taxon>Streptophyta</taxon>
        <taxon>Embryophyta</taxon>
        <taxon>Tracheophyta</taxon>
        <taxon>Spermatophyta</taxon>
        <taxon>Magnoliopsida</taxon>
        <taxon>eudicotyledons</taxon>
        <taxon>Gunneridae</taxon>
        <taxon>Pentapetalae</taxon>
        <taxon>asterids</taxon>
        <taxon>lamiids</taxon>
        <taxon>Solanales</taxon>
        <taxon>Solanaceae</taxon>
        <taxon>Solanoideae</taxon>
        <taxon>Solaneae</taxon>
        <taxon>Solanum</taxon>
    </lineage>
</organism>
<evidence type="ECO:0000313" key="6">
    <source>
        <dbReference type="EMBL" id="WMV07612.1"/>
    </source>
</evidence>
<dbReference type="GO" id="GO:0005975">
    <property type="term" value="P:carbohydrate metabolic process"/>
    <property type="evidence" value="ECO:0007669"/>
    <property type="project" value="InterPro"/>
</dbReference>
<gene>
    <name evidence="6" type="ORF">MTR67_000997</name>
</gene>
<evidence type="ECO:0000256" key="3">
    <source>
        <dbReference type="ARBA" id="ARBA00023295"/>
    </source>
</evidence>
<dbReference type="InterPro" id="IPR033132">
    <property type="entry name" value="GH_1_N_CS"/>
</dbReference>
<feature type="chain" id="PRO_5042246028" description="Beta-glucosidase" evidence="5">
    <location>
        <begin position="26"/>
        <end position="542"/>
    </location>
</feature>
<dbReference type="SUPFAM" id="SSF51445">
    <property type="entry name" value="(Trans)glycosidases"/>
    <property type="match status" value="1"/>
</dbReference>
<dbReference type="InterPro" id="IPR017853">
    <property type="entry name" value="GH"/>
</dbReference>
<dbReference type="Gene3D" id="3.20.20.80">
    <property type="entry name" value="Glycosidases"/>
    <property type="match status" value="1"/>
</dbReference>
<dbReference type="FunFam" id="3.20.20.80:FF:000020">
    <property type="entry name" value="Beta-glucosidase 12"/>
    <property type="match status" value="1"/>
</dbReference>
<accession>A0AAF0T4N8</accession>
<dbReference type="AlphaFoldDB" id="A0AAF0T4N8"/>
<dbReference type="PRINTS" id="PR00131">
    <property type="entry name" value="GLHYDRLASE1"/>
</dbReference>
<keyword evidence="3" id="KW-0326">Glycosidase</keyword>
<evidence type="ECO:0008006" key="8">
    <source>
        <dbReference type="Google" id="ProtNLM"/>
    </source>
</evidence>